<accession>A0A7W7R645</accession>
<reference evidence="2 3" key="1">
    <citation type="submission" date="2020-08" db="EMBL/GenBank/DDBJ databases">
        <title>Sequencing the genomes of 1000 actinobacteria strains.</title>
        <authorList>
            <person name="Klenk H.-P."/>
        </authorList>
    </citation>
    <scope>NUCLEOTIDE SEQUENCE [LARGE SCALE GENOMIC DNA]</scope>
    <source>
        <strain evidence="2 3">DSM 41654</strain>
    </source>
</reference>
<comment type="caution">
    <text evidence="2">The sequence shown here is derived from an EMBL/GenBank/DDBJ whole genome shotgun (WGS) entry which is preliminary data.</text>
</comment>
<feature type="region of interest" description="Disordered" evidence="1">
    <location>
        <begin position="430"/>
        <end position="477"/>
    </location>
</feature>
<feature type="compositionally biased region" description="Basic and acidic residues" evidence="1">
    <location>
        <begin position="446"/>
        <end position="460"/>
    </location>
</feature>
<dbReference type="RefSeq" id="WP_184937899.1">
    <property type="nucleotide sequence ID" value="NZ_JACHJV010000001.1"/>
</dbReference>
<dbReference type="AlphaFoldDB" id="A0A7W7R645"/>
<name>A0A7W7R645_KITKI</name>
<dbReference type="Proteomes" id="UP000540506">
    <property type="component" value="Unassembled WGS sequence"/>
</dbReference>
<organism evidence="2 3">
    <name type="scientific">Kitasatospora kifunensis</name>
    <name type="common">Streptomyces kifunensis</name>
    <dbReference type="NCBI Taxonomy" id="58351"/>
    <lineage>
        <taxon>Bacteria</taxon>
        <taxon>Bacillati</taxon>
        <taxon>Actinomycetota</taxon>
        <taxon>Actinomycetes</taxon>
        <taxon>Kitasatosporales</taxon>
        <taxon>Streptomycetaceae</taxon>
        <taxon>Kitasatospora</taxon>
    </lineage>
</organism>
<keyword evidence="3" id="KW-1185">Reference proteome</keyword>
<feature type="compositionally biased region" description="Polar residues" evidence="1">
    <location>
        <begin position="549"/>
        <end position="560"/>
    </location>
</feature>
<feature type="region of interest" description="Disordered" evidence="1">
    <location>
        <begin position="522"/>
        <end position="560"/>
    </location>
</feature>
<evidence type="ECO:0000256" key="1">
    <source>
        <dbReference type="SAM" id="MobiDB-lite"/>
    </source>
</evidence>
<evidence type="ECO:0000313" key="3">
    <source>
        <dbReference type="Proteomes" id="UP000540506"/>
    </source>
</evidence>
<sequence>MSLLTTLARLEAIRSGRAEPLATVRHRHLSDRPMVLIPLATAAEDGAPLAVLLGTDRAEPRLHIVPQPLNRDRRAEFLAALADELLPYLESYAEAVELLEGSEKDPATGEKTLITRELCADAPQLIVPGVGSVRHLALLGRATRFRRTAEDPDPGPYPAPARVPLLGRWLTHLTERAQVPGASLLLPMTSLLSRHWATGQSQLEDQQLAAQLAWHTPPPGRTGAEAAELAETARDAQGQLLHPPAGPATDPRFDEKLLAPAISRYDATVAALRQAHAHAHDQAHDQAYAQQGTAGDTGDRARVREAEAAVRHSVAELRRLLLAVLLPTWQDVWRGLDLLRTLPPGGHVAERWESDRWSFTGHRDRLATGEPPQPRVDDAVTAARKLAQREREQVRVAVQEALDDPLAMAERRLAGEAFSGVVVEVVPDYDTTGRSPKPRPLLTVRTADRPHADPGREVHRAPAARQATAEEKSPAAQKAEVVAYDAAAGLVTLRVLSGMGRRKEPEPGSVPEPGQRVTFTLFELTPRQSAPLPEPDDTPWTHGGPPSAARSSTSGVEEWA</sequence>
<gene>
    <name evidence="2" type="ORF">FHR34_004579</name>
</gene>
<proteinExistence type="predicted"/>
<dbReference type="EMBL" id="JACHJV010000001">
    <property type="protein sequence ID" value="MBB4925586.1"/>
    <property type="molecule type" value="Genomic_DNA"/>
</dbReference>
<evidence type="ECO:0000313" key="2">
    <source>
        <dbReference type="EMBL" id="MBB4925586.1"/>
    </source>
</evidence>
<protein>
    <submittedName>
        <fullName evidence="2">Uncharacterized protein</fullName>
    </submittedName>
</protein>